<feature type="transmembrane region" description="Helical" evidence="9">
    <location>
        <begin position="433"/>
        <end position="459"/>
    </location>
</feature>
<comment type="caution">
    <text evidence="10">The sequence shown here is derived from an EMBL/GenBank/DDBJ whole genome shotgun (WGS) entry which is preliminary data.</text>
</comment>
<dbReference type="SUPFAM" id="SSF82714">
    <property type="entry name" value="Multidrug efflux transporter AcrB TolC docking domain, DN and DC subdomains"/>
    <property type="match status" value="2"/>
</dbReference>
<evidence type="ECO:0000256" key="8">
    <source>
        <dbReference type="SAM" id="MobiDB-lite"/>
    </source>
</evidence>
<name>A0A973WSF7_9BRAD</name>
<protein>
    <submittedName>
        <fullName evidence="10">Efflux RND transporter permease subunit</fullName>
    </submittedName>
</protein>
<dbReference type="FunFam" id="1.20.1640.10:FF:000001">
    <property type="entry name" value="Efflux pump membrane transporter"/>
    <property type="match status" value="1"/>
</dbReference>
<reference evidence="10" key="1">
    <citation type="submission" date="2020-06" db="EMBL/GenBank/DDBJ databases">
        <title>Whole Genome Sequence of Bradyrhizobium sp. Strain 66S1MB.</title>
        <authorList>
            <person name="Bromfield E."/>
            <person name="Cloutier S."/>
        </authorList>
    </citation>
    <scope>NUCLEOTIDE SEQUENCE</scope>
    <source>
        <strain evidence="10">66S1MB</strain>
    </source>
</reference>
<dbReference type="Gene3D" id="1.20.1640.10">
    <property type="entry name" value="Multidrug efflux transporter AcrB transmembrane domain"/>
    <property type="match status" value="2"/>
</dbReference>
<feature type="transmembrane region" description="Helical" evidence="9">
    <location>
        <begin position="859"/>
        <end position="878"/>
    </location>
</feature>
<sequence length="1048" mass="113030">MSDGISAPFIRFPIGTSLLMAGILFVGLVAYPLLPVAPLPQVDFPTIQITATLPGGSPETMASSVAQPLERQFAQIPGIAQMTSTSYLGTASVTIQFDLNRSIDGAANDVQAAINAASGQLPKNLPSPPTYRKVNPADAPIMLLSATSDTLPLTTVSDSVDAQLAQQISQISGVAQVIIGGQQKPSVRVQIDPAKLVAKGLSLEDVRAAINIATVDSPKGNIDGATRAYTIYANDQLLTADPWNDVIIAYRNGGPLRIRDIGQAVTGPEDAKQAAWANGKRGVFLVVFKQPGANVIDTVDKIKAALPRLVAAIPPAVKIEVISDRTTTIRAAVEDVQFTLLLTIFLVVMVIFAFLRSFWATVIPAVTVPLALLGACALMWIFGYTLDNLSLMALTIAVGFVVDDAIVMLENISRYIEEGERPMAAAFKGSKEIGFTIVSISISLVAVLIPLLLMGGIIGRLFREFAVVLAMTIFVSMFVSLTLTPMMASRFLRAHNEERHGRLYKLSERGFDAMLRGYESGLDLALRWKFTTLMIFFATLALSIYMFVIIPKGFFPQQDVGLITATSEASQDISFAEMKGKQEELSKIVMQDPGVATVAMAIGGSGRAGNNGNMFITLKPLNERDANAQQIIARLRPKLEKVLGARLFMQAAQDVRLGGRPTRTQFEFTLQDADLSELNQWAPKILGKMQTLPQLRDVATDQQTNGTTVELKINRDTASRYGIQPQLIDDTLYDAFGQRQVTQYFTQLNSYHVILEVLPELQGSIDTLNNIYIKSPLTGEQVPLSTFAKWTTVPVRPLSISHQGQFPAITISFNLAQGVALGQATEAVQKAMIDLGAPPTLSSSFQGTAQAFQQSLSTVPLLILAALVVVYLILGILYESYIHPITILSTLPSAGVGALAILMAAGFDFSLIALIGIILLIGIVKKNGIMMVDFAIAAERDQHMEPVAAIRQAALLRFRPIMMTTMAAMLGGVPLMLGTGTGSEIRQPLGYAMVGGLIVSQALTLFTTPVVYLYLDRLSNAFANWGRSPRSDHDADDGEDRSVKQAAE</sequence>
<feature type="transmembrane region" description="Helical" evidence="9">
    <location>
        <begin position="336"/>
        <end position="355"/>
    </location>
</feature>
<dbReference type="FunFam" id="3.30.70.1430:FF:000001">
    <property type="entry name" value="Efflux pump membrane transporter"/>
    <property type="match status" value="1"/>
</dbReference>
<evidence type="ECO:0000256" key="2">
    <source>
        <dbReference type="ARBA" id="ARBA00022448"/>
    </source>
</evidence>
<dbReference type="AlphaFoldDB" id="A0A973WSF7"/>
<dbReference type="PRINTS" id="PR00702">
    <property type="entry name" value="ACRIFLAVINRP"/>
</dbReference>
<evidence type="ECO:0000256" key="7">
    <source>
        <dbReference type="ARBA" id="ARBA00023136"/>
    </source>
</evidence>
<keyword evidence="2" id="KW-0813">Transport</keyword>
<dbReference type="GO" id="GO:0005886">
    <property type="term" value="C:plasma membrane"/>
    <property type="evidence" value="ECO:0007669"/>
    <property type="project" value="UniProtKB-SubCell"/>
</dbReference>
<evidence type="ECO:0000256" key="4">
    <source>
        <dbReference type="ARBA" id="ARBA00022519"/>
    </source>
</evidence>
<evidence type="ECO:0000256" key="1">
    <source>
        <dbReference type="ARBA" id="ARBA00004429"/>
    </source>
</evidence>
<dbReference type="RefSeq" id="WP_176531947.1">
    <property type="nucleotide sequence ID" value="NZ_CP088022.1"/>
</dbReference>
<keyword evidence="6 9" id="KW-1133">Transmembrane helix</keyword>
<dbReference type="Pfam" id="PF00873">
    <property type="entry name" value="ACR_tran"/>
    <property type="match status" value="1"/>
</dbReference>
<dbReference type="Gene3D" id="3.30.2090.10">
    <property type="entry name" value="Multidrug efflux transporter AcrB TolC docking domain, DN and DC subdomains"/>
    <property type="match status" value="2"/>
</dbReference>
<feature type="transmembrane region" description="Helical" evidence="9">
    <location>
        <begin position="12"/>
        <end position="34"/>
    </location>
</feature>
<accession>A0A973WSF7</accession>
<feature type="transmembrane region" description="Helical" evidence="9">
    <location>
        <begin position="958"/>
        <end position="977"/>
    </location>
</feature>
<dbReference type="Gene3D" id="3.30.70.1430">
    <property type="entry name" value="Multidrug efflux transporter AcrB pore domain"/>
    <property type="match status" value="2"/>
</dbReference>
<keyword evidence="3" id="KW-1003">Cell membrane</keyword>
<feature type="transmembrane region" description="Helical" evidence="9">
    <location>
        <begin position="989"/>
        <end position="1015"/>
    </location>
</feature>
<proteinExistence type="predicted"/>
<dbReference type="PANTHER" id="PTHR32063:SF30">
    <property type="entry name" value="ACRB_ACRD_ACRF FAMILY PROTEIN"/>
    <property type="match status" value="1"/>
</dbReference>
<evidence type="ECO:0000256" key="5">
    <source>
        <dbReference type="ARBA" id="ARBA00022692"/>
    </source>
</evidence>
<feature type="region of interest" description="Disordered" evidence="8">
    <location>
        <begin position="1026"/>
        <end position="1048"/>
    </location>
</feature>
<dbReference type="Gene3D" id="3.30.70.1440">
    <property type="entry name" value="Multidrug efflux transporter AcrB pore domain"/>
    <property type="match status" value="1"/>
</dbReference>
<dbReference type="SUPFAM" id="SSF82693">
    <property type="entry name" value="Multidrug efflux transporter AcrB pore domain, PN1, PN2, PC1 and PC2 subdomains"/>
    <property type="match status" value="4"/>
</dbReference>
<dbReference type="InterPro" id="IPR001036">
    <property type="entry name" value="Acrflvin-R"/>
</dbReference>
<feature type="transmembrane region" description="Helical" evidence="9">
    <location>
        <begin position="911"/>
        <end position="937"/>
    </location>
</feature>
<keyword evidence="4" id="KW-0997">Cell inner membrane</keyword>
<dbReference type="GO" id="GO:0042910">
    <property type="term" value="F:xenobiotic transmembrane transporter activity"/>
    <property type="evidence" value="ECO:0007669"/>
    <property type="project" value="TreeGrafter"/>
</dbReference>
<evidence type="ECO:0000256" key="6">
    <source>
        <dbReference type="ARBA" id="ARBA00022989"/>
    </source>
</evidence>
<feature type="transmembrane region" description="Helical" evidence="9">
    <location>
        <begin position="465"/>
        <end position="483"/>
    </location>
</feature>
<keyword evidence="7 9" id="KW-0472">Membrane</keyword>
<dbReference type="EMBL" id="JABWSX010000001">
    <property type="protein sequence ID" value="NVL08435.1"/>
    <property type="molecule type" value="Genomic_DNA"/>
</dbReference>
<dbReference type="PANTHER" id="PTHR32063">
    <property type="match status" value="1"/>
</dbReference>
<evidence type="ECO:0000313" key="10">
    <source>
        <dbReference type="EMBL" id="NVL08435.1"/>
    </source>
</evidence>
<dbReference type="SUPFAM" id="SSF82866">
    <property type="entry name" value="Multidrug efflux transporter AcrB transmembrane domain"/>
    <property type="match status" value="2"/>
</dbReference>
<evidence type="ECO:0000256" key="9">
    <source>
        <dbReference type="SAM" id="Phobius"/>
    </source>
</evidence>
<feature type="transmembrane region" description="Helical" evidence="9">
    <location>
        <begin position="362"/>
        <end position="383"/>
    </location>
</feature>
<dbReference type="InterPro" id="IPR027463">
    <property type="entry name" value="AcrB_DN_DC_subdom"/>
</dbReference>
<comment type="subcellular location">
    <subcellularLocation>
        <location evidence="1">Cell inner membrane</location>
        <topology evidence="1">Multi-pass membrane protein</topology>
    </subcellularLocation>
</comment>
<feature type="transmembrane region" description="Helical" evidence="9">
    <location>
        <begin position="530"/>
        <end position="550"/>
    </location>
</feature>
<evidence type="ECO:0000256" key="3">
    <source>
        <dbReference type="ARBA" id="ARBA00022475"/>
    </source>
</evidence>
<dbReference type="Gene3D" id="3.30.70.1320">
    <property type="entry name" value="Multidrug efflux transporter AcrB pore domain like"/>
    <property type="match status" value="1"/>
</dbReference>
<keyword evidence="5 9" id="KW-0812">Transmembrane</keyword>
<organism evidence="10">
    <name type="scientific">Bradyrhizobium quebecense</name>
    <dbReference type="NCBI Taxonomy" id="2748629"/>
    <lineage>
        <taxon>Bacteria</taxon>
        <taxon>Pseudomonadati</taxon>
        <taxon>Pseudomonadota</taxon>
        <taxon>Alphaproteobacteria</taxon>
        <taxon>Hyphomicrobiales</taxon>
        <taxon>Nitrobacteraceae</taxon>
        <taxon>Bradyrhizobium</taxon>
    </lineage>
</organism>
<gene>
    <name evidence="10" type="ORF">HU230_22290</name>
</gene>